<dbReference type="PANTHER" id="PTHR33416:SF18">
    <property type="entry name" value="NUCLEOPORIN-LIKE PROTEIN"/>
    <property type="match status" value="1"/>
</dbReference>
<feature type="region of interest" description="Disordered" evidence="1">
    <location>
        <begin position="496"/>
        <end position="564"/>
    </location>
</feature>
<feature type="compositionally biased region" description="Basic residues" evidence="1">
    <location>
        <begin position="14"/>
        <end position="23"/>
    </location>
</feature>
<dbReference type="EMBL" id="JBBNAE010000008">
    <property type="protein sequence ID" value="KAK9102017.1"/>
    <property type="molecule type" value="Genomic_DNA"/>
</dbReference>
<feature type="compositionally biased region" description="Polar residues" evidence="1">
    <location>
        <begin position="496"/>
        <end position="519"/>
    </location>
</feature>
<feature type="region of interest" description="Disordered" evidence="1">
    <location>
        <begin position="1"/>
        <end position="43"/>
    </location>
</feature>
<feature type="region of interest" description="Disordered" evidence="1">
    <location>
        <begin position="673"/>
        <end position="695"/>
    </location>
</feature>
<feature type="region of interest" description="Disordered" evidence="1">
    <location>
        <begin position="585"/>
        <end position="635"/>
    </location>
</feature>
<dbReference type="GO" id="GO:0071763">
    <property type="term" value="P:nuclear membrane organization"/>
    <property type="evidence" value="ECO:0007669"/>
    <property type="project" value="TreeGrafter"/>
</dbReference>
<sequence length="752" mass="81781">MERDGGGERGGGGKLRRPPRRKPSATPYDRPPPPQFQPQNRGGGSGWWLSKLVDPAARVIVGGATRFFPSLFFKSHPPLLASSVSNEEHQDLNSDVDAEPEQVSDIQIYRGDEGENVTREAERLRTVSIMNRHDGESTSAATGMSDIEKMVEGKTFSREDLHRLTEILYSRMADQLDAHNHGKEVNTHKREETGVHLLGSQNINSLGLVHEVDDGLISSPLPQITFGNEGGSSPVEIAKAYMRNQVSEFGVCSPRVVERDERTPLPSSVTSDGSPSHRPSPCWPGAMIQDPPAYMTPKTERRGVRLHNLPRTPYSRTVFSRSASKLHESGDRFLNTSSIKRKQLQTPVYGDSQGRTARVFLDNDSGTVGPIRRVQHKFGRITIPSKVPDTFDSLLYGRLPTESSERLLPTLKQRVEPTLKHRVEPRASTSRNFSLTSSKPHSGVSVVHPQSTDTAKKILEHLDRTILTPQKKVTELRLATSWRTSSELAAIPTSPQITDSHVHGSSSHQTNDVFGQKSSTQDKEVAAKSLLKNPLEQGKTDKTTVAANPDASTSNTISSMIDSGPASGVYNVRPLINFRKTPDFQTYSEKAPGGHGNAQSKKNQPLHLGKQADKRDTSGTSSSGNGSRQTFGNKPSLPSIFVAKHGSKAAVPLDNGSFGFSFPVTASCGALSEPPTPSIMPSSSSGSLPRPQENATVPSYSFGAKTSDRLAFAFPSLRSSTPIDTSTPVFLFGSKGKARISFRSVGKDAICY</sequence>
<feature type="compositionally biased region" description="Low complexity" evidence="1">
    <location>
        <begin position="618"/>
        <end position="627"/>
    </location>
</feature>
<organism evidence="2 3">
    <name type="scientific">Stephania japonica</name>
    <dbReference type="NCBI Taxonomy" id="461633"/>
    <lineage>
        <taxon>Eukaryota</taxon>
        <taxon>Viridiplantae</taxon>
        <taxon>Streptophyta</taxon>
        <taxon>Embryophyta</taxon>
        <taxon>Tracheophyta</taxon>
        <taxon>Spermatophyta</taxon>
        <taxon>Magnoliopsida</taxon>
        <taxon>Ranunculales</taxon>
        <taxon>Menispermaceae</taxon>
        <taxon>Menispermoideae</taxon>
        <taxon>Cissampelideae</taxon>
        <taxon>Stephania</taxon>
    </lineage>
</organism>
<feature type="compositionally biased region" description="Low complexity" evidence="1">
    <location>
        <begin position="679"/>
        <end position="691"/>
    </location>
</feature>
<keyword evidence="3" id="KW-1185">Reference proteome</keyword>
<feature type="region of interest" description="Disordered" evidence="1">
    <location>
        <begin position="258"/>
        <end position="290"/>
    </location>
</feature>
<dbReference type="PANTHER" id="PTHR33416">
    <property type="entry name" value="NUCLEAR PORE COMPLEX PROTEIN NUP1"/>
    <property type="match status" value="1"/>
</dbReference>
<evidence type="ECO:0000313" key="3">
    <source>
        <dbReference type="Proteomes" id="UP001417504"/>
    </source>
</evidence>
<feature type="region of interest" description="Disordered" evidence="1">
    <location>
        <begin position="423"/>
        <end position="450"/>
    </location>
</feature>
<dbReference type="Proteomes" id="UP001417504">
    <property type="component" value="Unassembled WGS sequence"/>
</dbReference>
<accession>A0AAP0F3Y3</accession>
<comment type="caution">
    <text evidence="2">The sequence shown here is derived from an EMBL/GenBank/DDBJ whole genome shotgun (WGS) entry which is preliminary data.</text>
</comment>
<dbReference type="AlphaFoldDB" id="A0AAP0F3Y3"/>
<evidence type="ECO:0000256" key="1">
    <source>
        <dbReference type="SAM" id="MobiDB-lite"/>
    </source>
</evidence>
<evidence type="ECO:0000313" key="2">
    <source>
        <dbReference type="EMBL" id="KAK9102017.1"/>
    </source>
</evidence>
<reference evidence="2 3" key="1">
    <citation type="submission" date="2024-01" db="EMBL/GenBank/DDBJ databases">
        <title>Genome assemblies of Stephania.</title>
        <authorList>
            <person name="Yang L."/>
        </authorList>
    </citation>
    <scope>NUCLEOTIDE SEQUENCE [LARGE SCALE GENOMIC DNA]</scope>
    <source>
        <strain evidence="2">QJT</strain>
        <tissue evidence="2">Leaf</tissue>
    </source>
</reference>
<name>A0AAP0F3Y3_9MAGN</name>
<proteinExistence type="predicted"/>
<feature type="compositionally biased region" description="Polar residues" evidence="1">
    <location>
        <begin position="543"/>
        <end position="561"/>
    </location>
</feature>
<protein>
    <recommendedName>
        <fullName evidence="4">Nuclear pore complex protein NUP1</fullName>
    </recommendedName>
</protein>
<feature type="compositionally biased region" description="Polar residues" evidence="1">
    <location>
        <begin position="427"/>
        <end position="440"/>
    </location>
</feature>
<gene>
    <name evidence="2" type="ORF">Sjap_019271</name>
</gene>
<feature type="compositionally biased region" description="Polar residues" evidence="1">
    <location>
        <begin position="265"/>
        <end position="274"/>
    </location>
</feature>
<dbReference type="GO" id="GO:0005635">
    <property type="term" value="C:nuclear envelope"/>
    <property type="evidence" value="ECO:0007669"/>
    <property type="project" value="TreeGrafter"/>
</dbReference>
<evidence type="ECO:0008006" key="4">
    <source>
        <dbReference type="Google" id="ProtNLM"/>
    </source>
</evidence>